<evidence type="ECO:0000256" key="6">
    <source>
        <dbReference type="ARBA" id="ARBA00016919"/>
    </source>
</evidence>
<keyword evidence="9 12" id="KW-0460">Magnesium</keyword>
<dbReference type="GO" id="GO:0046656">
    <property type="term" value="P:folic acid biosynthetic process"/>
    <property type="evidence" value="ECO:0007669"/>
    <property type="project" value="UniProtKB-KW"/>
</dbReference>
<evidence type="ECO:0000256" key="11">
    <source>
        <dbReference type="ARBA" id="ARBA00030193"/>
    </source>
</evidence>
<dbReference type="PANTHER" id="PTHR20941">
    <property type="entry name" value="FOLATE SYNTHESIS PROTEINS"/>
    <property type="match status" value="1"/>
</dbReference>
<keyword evidence="15" id="KW-1185">Reference proteome</keyword>
<dbReference type="CDD" id="cd00739">
    <property type="entry name" value="DHPS"/>
    <property type="match status" value="1"/>
</dbReference>
<dbReference type="UniPathway" id="UPA00077">
    <property type="reaction ID" value="UER00156"/>
</dbReference>
<evidence type="ECO:0000256" key="5">
    <source>
        <dbReference type="ARBA" id="ARBA00012458"/>
    </source>
</evidence>
<dbReference type="InterPro" id="IPR011005">
    <property type="entry name" value="Dihydropteroate_synth-like_sf"/>
</dbReference>
<evidence type="ECO:0000256" key="2">
    <source>
        <dbReference type="ARBA" id="ARBA00001946"/>
    </source>
</evidence>
<comment type="similarity">
    <text evidence="4 12">Belongs to the DHPS family.</text>
</comment>
<comment type="function">
    <text evidence="12">Catalyzes the condensation of para-aminobenzoate (pABA) with 6-hydroxymethyl-7,8-dihydropterin diphosphate (DHPt-PP) to form 7,8-dihydropteroate (H2Pte), the immediate precursor of folate derivatives.</text>
</comment>
<evidence type="ECO:0000256" key="4">
    <source>
        <dbReference type="ARBA" id="ARBA00009503"/>
    </source>
</evidence>
<comment type="catalytic activity">
    <reaction evidence="1">
        <text>(7,8-dihydropterin-6-yl)methyl diphosphate + 4-aminobenzoate = 7,8-dihydropteroate + diphosphate</text>
        <dbReference type="Rhea" id="RHEA:19949"/>
        <dbReference type="ChEBI" id="CHEBI:17836"/>
        <dbReference type="ChEBI" id="CHEBI:17839"/>
        <dbReference type="ChEBI" id="CHEBI:33019"/>
        <dbReference type="ChEBI" id="CHEBI:72950"/>
        <dbReference type="EC" id="2.5.1.15"/>
    </reaction>
</comment>
<gene>
    <name evidence="14" type="primary">folP</name>
    <name evidence="14" type="ORF">G3256_13010</name>
</gene>
<evidence type="ECO:0000256" key="12">
    <source>
        <dbReference type="RuleBase" id="RU361205"/>
    </source>
</evidence>
<evidence type="ECO:0000256" key="10">
    <source>
        <dbReference type="ARBA" id="ARBA00022909"/>
    </source>
</evidence>
<reference evidence="14 15" key="1">
    <citation type="submission" date="2020-02" db="EMBL/GenBank/DDBJ databases">
        <title>Genome sequence of Roseobacter ponti.</title>
        <authorList>
            <person name="Hollensteiner J."/>
            <person name="Schneider D."/>
            <person name="Poehlein A."/>
            <person name="Daniel R."/>
        </authorList>
    </citation>
    <scope>NUCLEOTIDE SEQUENCE [LARGE SCALE GENOMIC DNA]</scope>
    <source>
        <strain evidence="14 15">DSM 106830</strain>
    </source>
</reference>
<comment type="pathway">
    <text evidence="3 12">Cofactor biosynthesis; tetrahydrofolate biosynthesis; 7,8-dihydrofolate from 2-amino-4-hydroxy-6-hydroxymethyl-7,8-dihydropteridine diphosphate and 4-aminobenzoate: step 1/2.</text>
</comment>
<dbReference type="GO" id="GO:0046872">
    <property type="term" value="F:metal ion binding"/>
    <property type="evidence" value="ECO:0007669"/>
    <property type="project" value="UniProtKB-KW"/>
</dbReference>
<dbReference type="AlphaFoldDB" id="A0A858SSX8"/>
<dbReference type="PANTHER" id="PTHR20941:SF1">
    <property type="entry name" value="FOLIC ACID SYNTHESIS PROTEIN FOL1"/>
    <property type="match status" value="1"/>
</dbReference>
<dbReference type="GO" id="GO:0004156">
    <property type="term" value="F:dihydropteroate synthase activity"/>
    <property type="evidence" value="ECO:0007669"/>
    <property type="project" value="UniProtKB-EC"/>
</dbReference>
<evidence type="ECO:0000256" key="3">
    <source>
        <dbReference type="ARBA" id="ARBA00004763"/>
    </source>
</evidence>
<dbReference type="GO" id="GO:0046654">
    <property type="term" value="P:tetrahydrofolate biosynthetic process"/>
    <property type="evidence" value="ECO:0007669"/>
    <property type="project" value="UniProtKB-UniPathway"/>
</dbReference>
<dbReference type="EMBL" id="CP048788">
    <property type="protein sequence ID" value="QJF52019.1"/>
    <property type="molecule type" value="Genomic_DNA"/>
</dbReference>
<accession>A0A858SSX8</accession>
<dbReference type="PROSITE" id="PS00792">
    <property type="entry name" value="DHPS_1"/>
    <property type="match status" value="1"/>
</dbReference>
<evidence type="ECO:0000313" key="14">
    <source>
        <dbReference type="EMBL" id="QJF52019.1"/>
    </source>
</evidence>
<dbReference type="SUPFAM" id="SSF51717">
    <property type="entry name" value="Dihydropteroate synthetase-like"/>
    <property type="match status" value="1"/>
</dbReference>
<dbReference type="Proteomes" id="UP000503308">
    <property type="component" value="Chromosome"/>
</dbReference>
<dbReference type="InterPro" id="IPR006390">
    <property type="entry name" value="DHP_synth_dom"/>
</dbReference>
<dbReference type="NCBIfam" id="TIGR01496">
    <property type="entry name" value="DHPS"/>
    <property type="match status" value="1"/>
</dbReference>
<feature type="domain" description="Pterin-binding" evidence="13">
    <location>
        <begin position="72"/>
        <end position="325"/>
    </location>
</feature>
<sequence>MKRYIRPLPQSGPGRPAEAFDLAGGWTWFTHVEVLSRDTAPQVMPASELSGTELQRLIAPRTPVAGLSFGRPRIMGILNVTPDSFSDGGQHFATGAALQGARAMAAADILDIGGESTRPGATPVPPEEETGRTAPVIRALRDAGIRAPVSIDTRKAAVAGAALDVGADIVNDVSGFTYDPELAPLCAERGVPVCVMHAQGDPATMQKAPHYDDVLLDVYDFLESRIRELAGTGIATDRIIADPGIGFGKTIAHNLALLSRLSLFHSLGVPVLLGASRKGFIGSIGGASDASARTPGSLAVALAALKQGTQIVRVHDVPETAQAIALWQAAVAGTDHG</sequence>
<dbReference type="EC" id="2.5.1.15" evidence="5 12"/>
<proteinExistence type="inferred from homology"/>
<evidence type="ECO:0000259" key="13">
    <source>
        <dbReference type="PROSITE" id="PS50972"/>
    </source>
</evidence>
<name>A0A858SSX8_9RHOB</name>
<dbReference type="PROSITE" id="PS50972">
    <property type="entry name" value="PTERIN_BINDING"/>
    <property type="match status" value="1"/>
</dbReference>
<organism evidence="14 15">
    <name type="scientific">Roseobacter ponti</name>
    <dbReference type="NCBI Taxonomy" id="1891787"/>
    <lineage>
        <taxon>Bacteria</taxon>
        <taxon>Pseudomonadati</taxon>
        <taxon>Pseudomonadota</taxon>
        <taxon>Alphaproteobacteria</taxon>
        <taxon>Rhodobacterales</taxon>
        <taxon>Roseobacteraceae</taxon>
        <taxon>Roseobacter</taxon>
    </lineage>
</organism>
<dbReference type="InterPro" id="IPR045031">
    <property type="entry name" value="DHP_synth-like"/>
</dbReference>
<evidence type="ECO:0000256" key="7">
    <source>
        <dbReference type="ARBA" id="ARBA00022679"/>
    </source>
</evidence>
<dbReference type="InterPro" id="IPR000489">
    <property type="entry name" value="Pterin-binding_dom"/>
</dbReference>
<keyword evidence="10 12" id="KW-0289">Folate biosynthesis</keyword>
<dbReference type="Pfam" id="PF00809">
    <property type="entry name" value="Pterin_bind"/>
    <property type="match status" value="1"/>
</dbReference>
<comment type="cofactor">
    <cofactor evidence="2 12">
        <name>Mg(2+)</name>
        <dbReference type="ChEBI" id="CHEBI:18420"/>
    </cofactor>
</comment>
<dbReference type="GO" id="GO:0005829">
    <property type="term" value="C:cytosol"/>
    <property type="evidence" value="ECO:0007669"/>
    <property type="project" value="TreeGrafter"/>
</dbReference>
<evidence type="ECO:0000256" key="1">
    <source>
        <dbReference type="ARBA" id="ARBA00000012"/>
    </source>
</evidence>
<evidence type="ECO:0000313" key="15">
    <source>
        <dbReference type="Proteomes" id="UP000503308"/>
    </source>
</evidence>
<dbReference type="FunFam" id="3.20.20.20:FF:000006">
    <property type="entry name" value="Dihydropteroate synthase"/>
    <property type="match status" value="1"/>
</dbReference>
<keyword evidence="8 12" id="KW-0479">Metal-binding</keyword>
<dbReference type="RefSeq" id="WP_169641238.1">
    <property type="nucleotide sequence ID" value="NZ_CP048788.1"/>
</dbReference>
<dbReference type="KEGG" id="rpon:G3256_13010"/>
<protein>
    <recommendedName>
        <fullName evidence="6 12">Dihydropteroate synthase</fullName>
        <shortName evidence="12">DHPS</shortName>
        <ecNumber evidence="5 12">2.5.1.15</ecNumber>
    </recommendedName>
    <alternativeName>
        <fullName evidence="11 12">Dihydropteroate pyrophosphorylase</fullName>
    </alternativeName>
</protein>
<keyword evidence="7 12" id="KW-0808">Transferase</keyword>
<evidence type="ECO:0000256" key="8">
    <source>
        <dbReference type="ARBA" id="ARBA00022723"/>
    </source>
</evidence>
<evidence type="ECO:0000256" key="9">
    <source>
        <dbReference type="ARBA" id="ARBA00022842"/>
    </source>
</evidence>
<dbReference type="Gene3D" id="3.20.20.20">
    <property type="entry name" value="Dihydropteroate synthase-like"/>
    <property type="match status" value="1"/>
</dbReference>